<dbReference type="AlphaFoldDB" id="A0A9N9JF53"/>
<organism evidence="1 2">
    <name type="scientific">Dentiscutata erythropus</name>
    <dbReference type="NCBI Taxonomy" id="1348616"/>
    <lineage>
        <taxon>Eukaryota</taxon>
        <taxon>Fungi</taxon>
        <taxon>Fungi incertae sedis</taxon>
        <taxon>Mucoromycota</taxon>
        <taxon>Glomeromycotina</taxon>
        <taxon>Glomeromycetes</taxon>
        <taxon>Diversisporales</taxon>
        <taxon>Gigasporaceae</taxon>
        <taxon>Dentiscutata</taxon>
    </lineage>
</organism>
<name>A0A9N9JF53_9GLOM</name>
<comment type="caution">
    <text evidence="1">The sequence shown here is derived from an EMBL/GenBank/DDBJ whole genome shotgun (WGS) entry which is preliminary data.</text>
</comment>
<gene>
    <name evidence="1" type="ORF">DERYTH_LOCUS19206</name>
</gene>
<dbReference type="Proteomes" id="UP000789405">
    <property type="component" value="Unassembled WGS sequence"/>
</dbReference>
<feature type="non-terminal residue" evidence="1">
    <location>
        <position position="109"/>
    </location>
</feature>
<keyword evidence="2" id="KW-1185">Reference proteome</keyword>
<evidence type="ECO:0000313" key="1">
    <source>
        <dbReference type="EMBL" id="CAG8776478.1"/>
    </source>
</evidence>
<reference evidence="1" key="1">
    <citation type="submission" date="2021-06" db="EMBL/GenBank/DDBJ databases">
        <authorList>
            <person name="Kallberg Y."/>
            <person name="Tangrot J."/>
            <person name="Rosling A."/>
        </authorList>
    </citation>
    <scope>NUCLEOTIDE SEQUENCE</scope>
    <source>
        <strain evidence="1">MA453B</strain>
    </source>
</reference>
<dbReference type="OrthoDB" id="2317390at2759"/>
<protein>
    <submittedName>
        <fullName evidence="1">7542_t:CDS:1</fullName>
    </submittedName>
</protein>
<dbReference type="PANTHER" id="PTHR19446">
    <property type="entry name" value="REVERSE TRANSCRIPTASES"/>
    <property type="match status" value="1"/>
</dbReference>
<dbReference type="EMBL" id="CAJVPY010020650">
    <property type="protein sequence ID" value="CAG8776478.1"/>
    <property type="molecule type" value="Genomic_DNA"/>
</dbReference>
<evidence type="ECO:0000313" key="2">
    <source>
        <dbReference type="Proteomes" id="UP000789405"/>
    </source>
</evidence>
<sequence length="109" mass="12574">NHNDNTVTIIINPEQIKSCVQEHLYQWTEDTIYNPLIATIYEEEIIRVIKLMSNNKASGPSLIPYEVFKHLEENGIKLLCLLYNKIIEIGVVPNDWINSNVTLIPKPKD</sequence>
<accession>A0A9N9JF53</accession>
<proteinExistence type="predicted"/>